<keyword evidence="9 14" id="KW-1133">Transmembrane helix</keyword>
<dbReference type="GO" id="GO:0052925">
    <property type="term" value="F:dol-P-Man:Man(5)GlcNAc(2)-PP-Dol alpha-1,3-mannosyltransferase activity"/>
    <property type="evidence" value="ECO:0007669"/>
    <property type="project" value="UniProtKB-EC"/>
</dbReference>
<evidence type="ECO:0000256" key="13">
    <source>
        <dbReference type="ARBA" id="ARBA00093457"/>
    </source>
</evidence>
<keyword evidence="8 14" id="KW-0256">Endoplasmic reticulum</keyword>
<comment type="similarity">
    <text evidence="13">Belongs to the glycosyltransferase ALG3 family.</text>
</comment>
<evidence type="ECO:0000256" key="2">
    <source>
        <dbReference type="ARBA" id="ARBA00004922"/>
    </source>
</evidence>
<evidence type="ECO:0000256" key="11">
    <source>
        <dbReference type="ARBA" id="ARBA00044743"/>
    </source>
</evidence>
<dbReference type="PANTHER" id="PTHR12646:SF0">
    <property type="entry name" value="DOL-P-MAN:MAN(5)GLCNAC(2)-PP-DOL ALPHA-1,3-MANNOSYLTRANSFERASE"/>
    <property type="match status" value="1"/>
</dbReference>
<evidence type="ECO:0000256" key="4">
    <source>
        <dbReference type="ARBA" id="ARBA00015561"/>
    </source>
</evidence>
<feature type="transmembrane region" description="Helical" evidence="14">
    <location>
        <begin position="359"/>
        <end position="377"/>
    </location>
</feature>
<evidence type="ECO:0000256" key="1">
    <source>
        <dbReference type="ARBA" id="ARBA00004477"/>
    </source>
</evidence>
<sequence length="462" mass="53035">MVEGMGSERSSKIADESDFSEKKQKPTEEPSINVFKDLKDVLRYLIFNPEANHIVMPLLLVLEAVALKYILANVQYTEIDYEAYMEQIWTIKDGETNYELIEGGTGPLVYPAGHVWIYEIMEKVTSGLDNLKNGQIAFSALYIATLVLQMVCYVLLQLPPWCVVLAVLSKRLHSIYVLRLFNDCFTTFFMVLTVLSLLLSARLQRKIFCVVASATYAVAISIKMNALLFLPGVLLALFQLSSGHLAFTLGCLGTTVAWQFYVARQFLQDHSREYWSTAFNFGRQFMYKWSVNWQFVEEEVFNSSWFHRTLLFSHLTVLALLLVTKFCSGFPEIRASFKAVRHPFTPVLQSFEKVTTLDVSYVLLVTNFVGVLFARSLHYQFLSWYHWTLPVLLNWSQMPMIVSVVWYFAHELCWNSYPPNSNASSTLFALNSVLLISVYVRFAKSSQSTRKSLDSFTEKKNE</sequence>
<evidence type="ECO:0000313" key="16">
    <source>
        <dbReference type="EMBL" id="SCU95246.1"/>
    </source>
</evidence>
<feature type="region of interest" description="Disordered" evidence="15">
    <location>
        <begin position="1"/>
        <end position="28"/>
    </location>
</feature>
<evidence type="ECO:0000256" key="9">
    <source>
        <dbReference type="ARBA" id="ARBA00022989"/>
    </source>
</evidence>
<feature type="transmembrane region" description="Helical" evidence="14">
    <location>
        <begin position="310"/>
        <end position="331"/>
    </location>
</feature>
<dbReference type="InterPro" id="IPR007873">
    <property type="entry name" value="Glycosyltransferase_ALG3"/>
</dbReference>
<evidence type="ECO:0000256" key="5">
    <source>
        <dbReference type="ARBA" id="ARBA00022676"/>
    </source>
</evidence>
<dbReference type="OrthoDB" id="20028at2759"/>
<dbReference type="UniPathway" id="UPA00378"/>
<proteinExistence type="inferred from homology"/>
<feature type="transmembrane region" description="Helical" evidence="14">
    <location>
        <begin position="207"/>
        <end position="238"/>
    </location>
</feature>
<dbReference type="EC" id="2.4.1.258" evidence="3 14"/>
<keyword evidence="6 14" id="KW-0808">Transferase</keyword>
<dbReference type="GO" id="GO:0005789">
    <property type="term" value="C:endoplasmic reticulum membrane"/>
    <property type="evidence" value="ECO:0007669"/>
    <property type="project" value="UniProtKB-SubCell"/>
</dbReference>
<protein>
    <recommendedName>
        <fullName evidence="4 14">Dol-P-Man:Man(5)GlcNAc(2)-PP-Dol alpha-1,3-mannosyltransferase</fullName>
        <ecNumber evidence="3 14">2.4.1.258</ecNumber>
    </recommendedName>
    <alternativeName>
        <fullName evidence="14">Dol-P-Man-dependent alpha(1-3)-mannosyltransferase</fullName>
    </alternativeName>
</protein>
<comment type="pathway">
    <text evidence="2 14">Protein modification; protein glycosylation.</text>
</comment>
<dbReference type="Pfam" id="PF05208">
    <property type="entry name" value="ALG3"/>
    <property type="match status" value="1"/>
</dbReference>
<feature type="transmembrane region" description="Helical" evidence="14">
    <location>
        <begin position="176"/>
        <end position="200"/>
    </location>
</feature>
<comment type="catalytic activity">
    <reaction evidence="12 14">
        <text>an alpha-D-Man-(1-&gt;2)-alpha-D-Man-(1-&gt;2)-alpha-D-Man-(1-&gt;3)-[alpha-D-Man-(1-&gt;6)]-beta-D-Man-(1-&gt;4)-beta-D-GlcNAc-(1-&gt;4)-alpha-D-GlcNAc-diphospho-di-trans,poly-cis-dolichol + a di-trans,poly-cis-dolichyl beta-D-mannosyl phosphate = an alpha-D-Man-(1-&gt;2)-alpha-D-Man-(1-&gt;2)-alpha-D-Man-(1-&gt;3)-[alpha-D-Man-(1-&gt;3)-alpha-D-Man-(1-&gt;6)]-beta-D-Man-(1-&gt;4)-beta-D-GlcNAc-(1-&gt;4)-alpha-D-GlcNAc-diphospho-di-trans,poly-cis-dolichol + a di-trans,poly-cis-dolichyl phosphate + H(+)</text>
        <dbReference type="Rhea" id="RHEA:29527"/>
        <dbReference type="Rhea" id="RHEA-COMP:19498"/>
        <dbReference type="Rhea" id="RHEA-COMP:19501"/>
        <dbReference type="Rhea" id="RHEA-COMP:19516"/>
        <dbReference type="Rhea" id="RHEA-COMP:19517"/>
        <dbReference type="ChEBI" id="CHEBI:15378"/>
        <dbReference type="ChEBI" id="CHEBI:57683"/>
        <dbReference type="ChEBI" id="CHEBI:58211"/>
        <dbReference type="ChEBI" id="CHEBI:132515"/>
        <dbReference type="ChEBI" id="CHEBI:132516"/>
        <dbReference type="EC" id="2.4.1.258"/>
    </reaction>
    <physiologicalReaction direction="left-to-right" evidence="12 14">
        <dbReference type="Rhea" id="RHEA:29528"/>
    </physiologicalReaction>
</comment>
<keyword evidence="10 14" id="KW-0472">Membrane</keyword>
<name>A0A1G4JW18_9SACH</name>
<gene>
    <name evidence="16" type="ORF">LAME_0F11364G</name>
</gene>
<dbReference type="PANTHER" id="PTHR12646">
    <property type="entry name" value="NOT56 - RELATED"/>
    <property type="match status" value="1"/>
</dbReference>
<accession>A0A1G4JW18</accession>
<organism evidence="16 17">
    <name type="scientific">Lachancea meyersii CBS 8951</name>
    <dbReference type="NCBI Taxonomy" id="1266667"/>
    <lineage>
        <taxon>Eukaryota</taxon>
        <taxon>Fungi</taxon>
        <taxon>Dikarya</taxon>
        <taxon>Ascomycota</taxon>
        <taxon>Saccharomycotina</taxon>
        <taxon>Saccharomycetes</taxon>
        <taxon>Saccharomycetales</taxon>
        <taxon>Saccharomycetaceae</taxon>
        <taxon>Lachancea</taxon>
    </lineage>
</organism>
<evidence type="ECO:0000256" key="14">
    <source>
        <dbReference type="RuleBase" id="RU364047"/>
    </source>
</evidence>
<feature type="transmembrane region" description="Helical" evidence="14">
    <location>
        <begin position="389"/>
        <end position="409"/>
    </location>
</feature>
<feature type="transmembrane region" description="Helical" evidence="14">
    <location>
        <begin position="136"/>
        <end position="156"/>
    </location>
</feature>
<evidence type="ECO:0000256" key="10">
    <source>
        <dbReference type="ARBA" id="ARBA00023136"/>
    </source>
</evidence>
<feature type="transmembrane region" description="Helical" evidence="14">
    <location>
        <begin position="421"/>
        <end position="442"/>
    </location>
</feature>
<evidence type="ECO:0000256" key="12">
    <source>
        <dbReference type="ARBA" id="ARBA00049506"/>
    </source>
</evidence>
<dbReference type="Proteomes" id="UP000191144">
    <property type="component" value="Chromosome F"/>
</dbReference>
<dbReference type="AlphaFoldDB" id="A0A1G4JW18"/>
<evidence type="ECO:0000256" key="3">
    <source>
        <dbReference type="ARBA" id="ARBA00011964"/>
    </source>
</evidence>
<evidence type="ECO:0000256" key="8">
    <source>
        <dbReference type="ARBA" id="ARBA00022824"/>
    </source>
</evidence>
<keyword evidence="7 14" id="KW-0812">Transmembrane</keyword>
<evidence type="ECO:0000256" key="15">
    <source>
        <dbReference type="SAM" id="MobiDB-lite"/>
    </source>
</evidence>
<reference evidence="17" key="1">
    <citation type="submission" date="2016-03" db="EMBL/GenBank/DDBJ databases">
        <authorList>
            <person name="Devillers Hugo."/>
        </authorList>
    </citation>
    <scope>NUCLEOTIDE SEQUENCE [LARGE SCALE GENOMIC DNA]</scope>
</reference>
<evidence type="ECO:0000256" key="6">
    <source>
        <dbReference type="ARBA" id="ARBA00022679"/>
    </source>
</evidence>
<evidence type="ECO:0000313" key="17">
    <source>
        <dbReference type="Proteomes" id="UP000191144"/>
    </source>
</evidence>
<comment type="subcellular location">
    <subcellularLocation>
        <location evidence="1 14">Endoplasmic reticulum membrane</location>
        <topology evidence="1 14">Multi-pass membrane protein</topology>
    </subcellularLocation>
</comment>
<feature type="transmembrane region" description="Helical" evidence="14">
    <location>
        <begin position="244"/>
        <end position="263"/>
    </location>
</feature>
<evidence type="ECO:0000256" key="7">
    <source>
        <dbReference type="ARBA" id="ARBA00022692"/>
    </source>
</evidence>
<keyword evidence="5 14" id="KW-0328">Glycosyltransferase</keyword>
<comment type="function">
    <text evidence="11 14">Dol-P-Man:Man(5)GlcNAc(2)-PP-Dol alpha-1,3-mannosyltransferase that operates in the biosynthetic pathway of dolichol-linked oligosaccharides, the glycan precursors employed in protein asparagine (N)-glycosylation. The assembly of dolichol-linked oligosaccharides begins on the cytosolic side of the endoplasmic reticulum membrane and finishes in its lumen. The sequential addition of sugars to dolichol pyrophosphate produces dolichol-linked oligosaccharides containing fourteen sugars, including two GlcNAcs, nine mannoses and three glucoses. Once assembled, the oligosaccharide is transferred from the lipid to nascent proteins by oligosaccharyltransferases. In the lumen of the endoplasmic reticulum, adds the first dolichyl beta-D-mannosyl phosphate derived mannose in an alpha-1,3 linkage to Man(5)GlcNAc(2)-PP-dolichol to produce Man(6)GlcNAc(2)-PP-dolichol.</text>
</comment>
<feature type="compositionally biased region" description="Basic and acidic residues" evidence="15">
    <location>
        <begin position="9"/>
        <end position="28"/>
    </location>
</feature>
<keyword evidence="17" id="KW-1185">Reference proteome</keyword>
<dbReference type="EMBL" id="LT598477">
    <property type="protein sequence ID" value="SCU95246.1"/>
    <property type="molecule type" value="Genomic_DNA"/>
</dbReference>